<protein>
    <recommendedName>
        <fullName evidence="2">Atrophied bacterial Ig domain-containing protein</fullName>
    </recommendedName>
</protein>
<dbReference type="EMBL" id="WKRD01000015">
    <property type="protein sequence ID" value="MSC58584.1"/>
    <property type="molecule type" value="Genomic_DNA"/>
</dbReference>
<keyword evidence="1" id="KW-0812">Transmembrane</keyword>
<dbReference type="InterPro" id="IPR046780">
    <property type="entry name" value="aBig_2"/>
</dbReference>
<feature type="transmembrane region" description="Helical" evidence="1">
    <location>
        <begin position="384"/>
        <end position="405"/>
    </location>
</feature>
<dbReference type="OrthoDB" id="9793966at2"/>
<sequence>MKFKKERKVLLIIVISAAMAVISMFMTDNSDKLFCSIERPEPGEETQVKRINVVGEDGESITSVDVEIAPRIMSQDEAAVCFEKAYEEIAGIMCGRNKNLEHVTSNLVLPETAQRGVVSLTWYSGNYELINYNGNVNNISFLENECQNVELKLIMEYEDYKSEYDFTVTVYSPEYGTGDRRKIQAQKDIEAAVSSSRMDGNINLPQYIADSKVYYEESEKPVSPLLFVLLGGAAILVVIIADKKKVKDNAIKRKKELLYDYSEVVSKLTLLLGAGMTTRMAWHKIAADYKDNIEHGKAVRRPVYDEICKTDYNIQAGISELKAYEQFGKRCDTREYMKLAALLQTNIRKGTKELRRLLEEETADAFEKRKNMAKIKGEEATTKLLMPMMMMLMIVMAIIMIPAVWSFQI</sequence>
<organism evidence="3 5">
    <name type="scientific">Lachnospira eligens</name>
    <dbReference type="NCBI Taxonomy" id="39485"/>
    <lineage>
        <taxon>Bacteria</taxon>
        <taxon>Bacillati</taxon>
        <taxon>Bacillota</taxon>
        <taxon>Clostridia</taxon>
        <taxon>Lachnospirales</taxon>
        <taxon>Lachnospiraceae</taxon>
        <taxon>Lachnospira</taxon>
    </lineage>
</organism>
<dbReference type="AlphaFoldDB" id="A0A174Z2F1"/>
<keyword evidence="1" id="KW-1133">Transmembrane helix</keyword>
<feature type="domain" description="Atrophied bacterial Ig" evidence="2">
    <location>
        <begin position="96"/>
        <end position="171"/>
    </location>
</feature>
<name>A0A174Z2F1_9FIRM</name>
<keyword evidence="1" id="KW-0472">Membrane</keyword>
<evidence type="ECO:0000313" key="3">
    <source>
        <dbReference type="EMBL" id="CUQ79079.1"/>
    </source>
</evidence>
<reference evidence="3 5" key="1">
    <citation type="submission" date="2015-09" db="EMBL/GenBank/DDBJ databases">
        <authorList>
            <consortium name="Pathogen Informatics"/>
        </authorList>
    </citation>
    <scope>NUCLEOTIDE SEQUENCE [LARGE SCALE GENOMIC DNA]</scope>
    <source>
        <strain evidence="3 5">2789STDY5834875</strain>
    </source>
</reference>
<feature type="transmembrane region" description="Helical" evidence="1">
    <location>
        <begin position="222"/>
        <end position="241"/>
    </location>
</feature>
<evidence type="ECO:0000259" key="2">
    <source>
        <dbReference type="Pfam" id="PF20578"/>
    </source>
</evidence>
<dbReference type="Proteomes" id="UP000481964">
    <property type="component" value="Unassembled WGS sequence"/>
</dbReference>
<evidence type="ECO:0000313" key="4">
    <source>
        <dbReference type="EMBL" id="MSC58584.1"/>
    </source>
</evidence>
<evidence type="ECO:0000313" key="6">
    <source>
        <dbReference type="Proteomes" id="UP000481964"/>
    </source>
</evidence>
<feature type="transmembrane region" description="Helical" evidence="1">
    <location>
        <begin position="9"/>
        <end position="26"/>
    </location>
</feature>
<reference evidence="4 6" key="2">
    <citation type="journal article" date="2019" name="Nat. Med.">
        <title>A library of human gut bacterial isolates paired with longitudinal multiomics data enables mechanistic microbiome research.</title>
        <authorList>
            <person name="Poyet M."/>
            <person name="Groussin M."/>
            <person name="Gibbons S.M."/>
            <person name="Avila-Pacheco J."/>
            <person name="Jiang X."/>
            <person name="Kearney S.M."/>
            <person name="Perrotta A.R."/>
            <person name="Berdy B."/>
            <person name="Zhao S."/>
            <person name="Lieberman T.D."/>
            <person name="Swanson P.K."/>
            <person name="Smith M."/>
            <person name="Roesemann S."/>
            <person name="Alexander J.E."/>
            <person name="Rich S.A."/>
            <person name="Livny J."/>
            <person name="Vlamakis H."/>
            <person name="Clish C."/>
            <person name="Bullock K."/>
            <person name="Deik A."/>
            <person name="Scott J."/>
            <person name="Pierce K.A."/>
            <person name="Xavier R.J."/>
            <person name="Alm E.J."/>
        </authorList>
    </citation>
    <scope>NUCLEOTIDE SEQUENCE [LARGE SCALE GENOMIC DNA]</scope>
    <source>
        <strain evidence="4 6">BIOML-A1</strain>
    </source>
</reference>
<evidence type="ECO:0000256" key="1">
    <source>
        <dbReference type="SAM" id="Phobius"/>
    </source>
</evidence>
<dbReference type="Proteomes" id="UP000095621">
    <property type="component" value="Unassembled WGS sequence"/>
</dbReference>
<dbReference type="EMBL" id="CZBU01000007">
    <property type="protein sequence ID" value="CUQ79079.1"/>
    <property type="molecule type" value="Genomic_DNA"/>
</dbReference>
<proteinExistence type="predicted"/>
<dbReference type="Pfam" id="PF20578">
    <property type="entry name" value="aBig_2"/>
    <property type="match status" value="1"/>
</dbReference>
<dbReference type="RefSeq" id="WP_055216504.1">
    <property type="nucleotide sequence ID" value="NZ_CZBU01000007.1"/>
</dbReference>
<evidence type="ECO:0000313" key="5">
    <source>
        <dbReference type="Proteomes" id="UP000095621"/>
    </source>
</evidence>
<accession>A0A174Z2F1</accession>
<gene>
    <name evidence="3" type="ORF">ERS852490_02737</name>
    <name evidence="4" type="ORF">GKE48_14195</name>
</gene>